<evidence type="ECO:0000259" key="1">
    <source>
        <dbReference type="PROSITE" id="PS50943"/>
    </source>
</evidence>
<evidence type="ECO:0000313" key="2">
    <source>
        <dbReference type="EMBL" id="MFF3568264.1"/>
    </source>
</evidence>
<protein>
    <submittedName>
        <fullName evidence="2">Helix-turn-helix domain-containing protein</fullName>
    </submittedName>
</protein>
<accession>A0ABW6RZ83</accession>
<dbReference type="CDD" id="cd00093">
    <property type="entry name" value="HTH_XRE"/>
    <property type="match status" value="1"/>
</dbReference>
<dbReference type="SUPFAM" id="SSF47413">
    <property type="entry name" value="lambda repressor-like DNA-binding domains"/>
    <property type="match status" value="1"/>
</dbReference>
<keyword evidence="3" id="KW-1185">Reference proteome</keyword>
<evidence type="ECO:0000313" key="3">
    <source>
        <dbReference type="Proteomes" id="UP001601992"/>
    </source>
</evidence>
<dbReference type="InterPro" id="IPR011990">
    <property type="entry name" value="TPR-like_helical_dom_sf"/>
</dbReference>
<sequence length="408" mass="43704">MIGSYATELVCPTCAASNDATPPAVRAAPITSAVWLWASPEAATAIATRDLPTILRTYRRINGMNQIALAELLGYDSSYVSMIETGKRAITDVTSRRHIAARIGVPAHVLGVTGVDDAEYRAMLQFGDSTVRLAEIARQSGHAVEAVNELWPLVARLEARAAEGHMERDSLILLAQARTALGVSLGTVLPEERLSAAARWTGQAAKVAAHLGEPVFYAHTLRMHGNELRKSGQPGAAVARLEQSLELSTDPAETGSSLAFLCRAAGELGDAEAFDNTLSAYRSLLDSHPGSGLLFHPFTLREIEIRGLMGTGRIGEASRLVREPTGTPAAPQWHIIERVTSGEVLASIGETDTAATVFAEAVQSAERHRIPHQIQRAIRATEKAGMRELAIECSAALERIRSQLSGDK</sequence>
<dbReference type="InterPro" id="IPR010982">
    <property type="entry name" value="Lambda_DNA-bd_dom_sf"/>
</dbReference>
<proteinExistence type="predicted"/>
<dbReference type="Gene3D" id="1.10.260.40">
    <property type="entry name" value="lambda repressor-like DNA-binding domains"/>
    <property type="match status" value="1"/>
</dbReference>
<dbReference type="EMBL" id="JBIAQY010000003">
    <property type="protein sequence ID" value="MFF3568264.1"/>
    <property type="molecule type" value="Genomic_DNA"/>
</dbReference>
<name>A0ABW6RZ83_9NOCA</name>
<gene>
    <name evidence="2" type="ORF">ACFYXQ_10875</name>
</gene>
<dbReference type="SMART" id="SM00530">
    <property type="entry name" value="HTH_XRE"/>
    <property type="match status" value="1"/>
</dbReference>
<dbReference type="PROSITE" id="PS50943">
    <property type="entry name" value="HTH_CROC1"/>
    <property type="match status" value="1"/>
</dbReference>
<dbReference type="RefSeq" id="WP_051192438.1">
    <property type="nucleotide sequence ID" value="NZ_JBIAQY010000003.1"/>
</dbReference>
<reference evidence="2 3" key="1">
    <citation type="submission" date="2024-10" db="EMBL/GenBank/DDBJ databases">
        <title>The Natural Products Discovery Center: Release of the First 8490 Sequenced Strains for Exploring Actinobacteria Biosynthetic Diversity.</title>
        <authorList>
            <person name="Kalkreuter E."/>
            <person name="Kautsar S.A."/>
            <person name="Yang D."/>
            <person name="Bader C.D."/>
            <person name="Teijaro C.N."/>
            <person name="Fluegel L."/>
            <person name="Davis C.M."/>
            <person name="Simpson J.R."/>
            <person name="Lauterbach L."/>
            <person name="Steele A.D."/>
            <person name="Gui C."/>
            <person name="Meng S."/>
            <person name="Li G."/>
            <person name="Viehrig K."/>
            <person name="Ye F."/>
            <person name="Su P."/>
            <person name="Kiefer A.F."/>
            <person name="Nichols A."/>
            <person name="Cepeda A.J."/>
            <person name="Yan W."/>
            <person name="Fan B."/>
            <person name="Jiang Y."/>
            <person name="Adhikari A."/>
            <person name="Zheng C.-J."/>
            <person name="Schuster L."/>
            <person name="Cowan T.M."/>
            <person name="Smanski M.J."/>
            <person name="Chevrette M.G."/>
            <person name="De Carvalho L.P.S."/>
            <person name="Shen B."/>
        </authorList>
    </citation>
    <scope>NUCLEOTIDE SEQUENCE [LARGE SCALE GENOMIC DNA]</scope>
    <source>
        <strain evidence="2 3">NPDC002593</strain>
    </source>
</reference>
<dbReference type="InterPro" id="IPR001387">
    <property type="entry name" value="Cro/C1-type_HTH"/>
</dbReference>
<dbReference type="Proteomes" id="UP001601992">
    <property type="component" value="Unassembled WGS sequence"/>
</dbReference>
<dbReference type="SUPFAM" id="SSF48452">
    <property type="entry name" value="TPR-like"/>
    <property type="match status" value="1"/>
</dbReference>
<comment type="caution">
    <text evidence="2">The sequence shown here is derived from an EMBL/GenBank/DDBJ whole genome shotgun (WGS) entry which is preliminary data.</text>
</comment>
<organism evidence="2 3">
    <name type="scientific">Nocardia jiangxiensis</name>
    <dbReference type="NCBI Taxonomy" id="282685"/>
    <lineage>
        <taxon>Bacteria</taxon>
        <taxon>Bacillati</taxon>
        <taxon>Actinomycetota</taxon>
        <taxon>Actinomycetes</taxon>
        <taxon>Mycobacteriales</taxon>
        <taxon>Nocardiaceae</taxon>
        <taxon>Nocardia</taxon>
    </lineage>
</organism>
<dbReference type="Gene3D" id="1.25.40.10">
    <property type="entry name" value="Tetratricopeptide repeat domain"/>
    <property type="match status" value="1"/>
</dbReference>
<feature type="domain" description="HTH cro/C1-type" evidence="1">
    <location>
        <begin position="55"/>
        <end position="110"/>
    </location>
</feature>
<dbReference type="Pfam" id="PF01381">
    <property type="entry name" value="HTH_3"/>
    <property type="match status" value="1"/>
</dbReference>